<gene>
    <name evidence="1" type="ORF">PACLA_8A063951</name>
</gene>
<dbReference type="Proteomes" id="UP001152795">
    <property type="component" value="Unassembled WGS sequence"/>
</dbReference>
<protein>
    <submittedName>
        <fullName evidence="1">Uncharacterized protein</fullName>
    </submittedName>
</protein>
<accession>A0A6S7JY71</accession>
<dbReference type="EMBL" id="CACRXK020023608">
    <property type="protein sequence ID" value="CAB4037916.1"/>
    <property type="molecule type" value="Genomic_DNA"/>
</dbReference>
<reference evidence="1" key="1">
    <citation type="submission" date="2020-04" db="EMBL/GenBank/DDBJ databases">
        <authorList>
            <person name="Alioto T."/>
            <person name="Alioto T."/>
            <person name="Gomez Garrido J."/>
        </authorList>
    </citation>
    <scope>NUCLEOTIDE SEQUENCE</scope>
    <source>
        <strain evidence="1">A484AB</strain>
    </source>
</reference>
<comment type="caution">
    <text evidence="1">The sequence shown here is derived from an EMBL/GenBank/DDBJ whole genome shotgun (WGS) entry which is preliminary data.</text>
</comment>
<proteinExistence type="predicted"/>
<sequence length="126" mass="14149">MVSLNGSNTDKGSALVISVNHKAAISLNRSYRLQQLYTFIGDNEINARLCKISVDLTYSMDILLVIQPYNRLHLDTCKDLATRISDRINFERKKEETGIFAMLGAATLIKEKATERIDKSGIENLT</sequence>
<dbReference type="AlphaFoldDB" id="A0A6S7JY71"/>
<name>A0A6S7JY71_PARCT</name>
<organism evidence="1 2">
    <name type="scientific">Paramuricea clavata</name>
    <name type="common">Red gorgonian</name>
    <name type="synonym">Violescent sea-whip</name>
    <dbReference type="NCBI Taxonomy" id="317549"/>
    <lineage>
        <taxon>Eukaryota</taxon>
        <taxon>Metazoa</taxon>
        <taxon>Cnidaria</taxon>
        <taxon>Anthozoa</taxon>
        <taxon>Octocorallia</taxon>
        <taxon>Malacalcyonacea</taxon>
        <taxon>Plexauridae</taxon>
        <taxon>Paramuricea</taxon>
    </lineage>
</organism>
<evidence type="ECO:0000313" key="2">
    <source>
        <dbReference type="Proteomes" id="UP001152795"/>
    </source>
</evidence>
<keyword evidence="2" id="KW-1185">Reference proteome</keyword>
<evidence type="ECO:0000313" key="1">
    <source>
        <dbReference type="EMBL" id="CAB4037916.1"/>
    </source>
</evidence>